<keyword evidence="1" id="KW-0472">Membrane</keyword>
<name>A0A1X7TQM5_AMPQE</name>
<evidence type="ECO:0000256" key="2">
    <source>
        <dbReference type="SAM" id="SignalP"/>
    </source>
</evidence>
<dbReference type="InterPro" id="IPR013783">
    <property type="entry name" value="Ig-like_fold"/>
</dbReference>
<dbReference type="InParanoid" id="A0A1X7TQM5"/>
<sequence>MYLKAVVLLSFFSFALCCPYIVQPSSLNVSQGTTAQFSVVVCRNPLPIITWTVDNFRVFNGNNIIRGVSVSQQILNGNSIRSTLFVSTNSRNFAMITSTVFAPQSFISDPVRLRVQGLLNAVNNLNYDRINQQLSWRPPFTLSGVPILHYRININSDTNIFPAIITNSTTLYLNGTACGNYTATIRAVNAVGEGQAASLEYTHIGAPEVRFKNYTRTIKNDTFTIEVFYEISYNCTEQIPVTVHAVTRNVYGNIVTYHSNQSVIRDGTLTGNVLSGSYRINELLSENAYVGQLVFKTKQGLTVKTKEFKLYTVNLTKRSTSVHSTSTMTSNGVLITITASSSKAHYSLTTHHSSKAHSTAISNTIPTTTSATNGNSVTANKAHTRSSSIAHYSSTAHSAVNSTVFIISGAVGVILLIIIITIIITLLVILAIKKRKSRNNAEATMYSTVEAAPTYLEIIDKPTTTVPVPIYDTPMETDININVHTNTAYQRSIDVHNNAAYGQIMM</sequence>
<dbReference type="Gene3D" id="2.60.40.10">
    <property type="entry name" value="Immunoglobulins"/>
    <property type="match status" value="1"/>
</dbReference>
<reference evidence="3" key="1">
    <citation type="submission" date="2017-05" db="UniProtKB">
        <authorList>
            <consortium name="EnsemblMetazoa"/>
        </authorList>
    </citation>
    <scope>IDENTIFICATION</scope>
</reference>
<feature type="signal peptide" evidence="2">
    <location>
        <begin position="1"/>
        <end position="17"/>
    </location>
</feature>
<evidence type="ECO:0000313" key="3">
    <source>
        <dbReference type="EnsemblMetazoa" id="Aqu2.1.17399_001"/>
    </source>
</evidence>
<proteinExistence type="predicted"/>
<dbReference type="EnsemblMetazoa" id="Aqu2.1.17399_001">
    <property type="protein sequence ID" value="Aqu2.1.17399_001"/>
    <property type="gene ID" value="Aqu2.1.17399"/>
</dbReference>
<evidence type="ECO:0000256" key="1">
    <source>
        <dbReference type="SAM" id="Phobius"/>
    </source>
</evidence>
<evidence type="ECO:0008006" key="4">
    <source>
        <dbReference type="Google" id="ProtNLM"/>
    </source>
</evidence>
<dbReference type="InterPro" id="IPR036179">
    <property type="entry name" value="Ig-like_dom_sf"/>
</dbReference>
<protein>
    <recommendedName>
        <fullName evidence="4">Fibronectin type-III domain-containing protein</fullName>
    </recommendedName>
</protein>
<dbReference type="InterPro" id="IPR036116">
    <property type="entry name" value="FN3_sf"/>
</dbReference>
<keyword evidence="1" id="KW-1133">Transmembrane helix</keyword>
<keyword evidence="1" id="KW-0812">Transmembrane</keyword>
<accession>A0A1X7TQM5</accession>
<dbReference type="SUPFAM" id="SSF49265">
    <property type="entry name" value="Fibronectin type III"/>
    <property type="match status" value="1"/>
</dbReference>
<dbReference type="SUPFAM" id="SSF48726">
    <property type="entry name" value="Immunoglobulin"/>
    <property type="match status" value="1"/>
</dbReference>
<dbReference type="AlphaFoldDB" id="A0A1X7TQM5"/>
<feature type="chain" id="PRO_5012033164" description="Fibronectin type-III domain-containing protein" evidence="2">
    <location>
        <begin position="18"/>
        <end position="506"/>
    </location>
</feature>
<feature type="transmembrane region" description="Helical" evidence="1">
    <location>
        <begin position="404"/>
        <end position="432"/>
    </location>
</feature>
<keyword evidence="2" id="KW-0732">Signal</keyword>
<dbReference type="OrthoDB" id="10670824at2759"/>
<organism evidence="3">
    <name type="scientific">Amphimedon queenslandica</name>
    <name type="common">Sponge</name>
    <dbReference type="NCBI Taxonomy" id="400682"/>
    <lineage>
        <taxon>Eukaryota</taxon>
        <taxon>Metazoa</taxon>
        <taxon>Porifera</taxon>
        <taxon>Demospongiae</taxon>
        <taxon>Heteroscleromorpha</taxon>
        <taxon>Haplosclerida</taxon>
        <taxon>Niphatidae</taxon>
        <taxon>Amphimedon</taxon>
    </lineage>
</organism>